<feature type="domain" description="NERD" evidence="1">
    <location>
        <begin position="1"/>
        <end position="85"/>
    </location>
</feature>
<evidence type="ECO:0000313" key="3">
    <source>
        <dbReference type="Proteomes" id="UP001549167"/>
    </source>
</evidence>
<accession>A0ABV2KXV0</accession>
<dbReference type="InterPro" id="IPR011528">
    <property type="entry name" value="NERD"/>
</dbReference>
<evidence type="ECO:0000259" key="1">
    <source>
        <dbReference type="PROSITE" id="PS50965"/>
    </source>
</evidence>
<dbReference type="EMBL" id="JBEPMX010000014">
    <property type="protein sequence ID" value="MET3684219.1"/>
    <property type="molecule type" value="Genomic_DNA"/>
</dbReference>
<reference evidence="2 3" key="1">
    <citation type="submission" date="2024-06" db="EMBL/GenBank/DDBJ databases">
        <title>Genomic Encyclopedia of Type Strains, Phase IV (KMG-IV): sequencing the most valuable type-strain genomes for metagenomic binning, comparative biology and taxonomic classification.</title>
        <authorList>
            <person name="Goeker M."/>
        </authorList>
    </citation>
    <scope>NUCLEOTIDE SEQUENCE [LARGE SCALE GENOMIC DNA]</scope>
    <source>
        <strain evidence="2 3">DSM 23520</strain>
    </source>
</reference>
<dbReference type="PROSITE" id="PS50965">
    <property type="entry name" value="NERD"/>
    <property type="match status" value="1"/>
</dbReference>
<proteinExistence type="predicted"/>
<organism evidence="2 3">
    <name type="scientific">Alkalibacillus flavidus</name>
    <dbReference type="NCBI Taxonomy" id="546021"/>
    <lineage>
        <taxon>Bacteria</taxon>
        <taxon>Bacillati</taxon>
        <taxon>Bacillota</taxon>
        <taxon>Bacilli</taxon>
        <taxon>Bacillales</taxon>
        <taxon>Bacillaceae</taxon>
        <taxon>Alkalibacillus</taxon>
    </lineage>
</organism>
<sequence length="245" mass="28063">MSGYFQTDLLVVTARFMLIVEAKHLKGELSINESGQLLQRVDGVTEVYGNPLVQAEIQRYQLEKLLQRHGFDHPPIYTCAAFTHDKAILNIPDPPHNLMTSQRLFEYYQMLYRSNRAQLSRAEVTKLAVFLKDQHTPLDCDVMADFGVRAEWLAQGVPCECCDGGMMRYHYTKWICGACGCVEAEAHWRGLRAFAVIFRTMWVTNKQARAFLGIRSRSTCQRLLASLPMEGERSTARYCLEGLFR</sequence>
<keyword evidence="3" id="KW-1185">Reference proteome</keyword>
<dbReference type="Pfam" id="PF08378">
    <property type="entry name" value="NERD"/>
    <property type="match status" value="1"/>
</dbReference>
<gene>
    <name evidence="2" type="ORF">ABID56_002345</name>
</gene>
<protein>
    <recommendedName>
        <fullName evidence="1">NERD domain-containing protein</fullName>
    </recommendedName>
</protein>
<dbReference type="Proteomes" id="UP001549167">
    <property type="component" value="Unassembled WGS sequence"/>
</dbReference>
<name>A0ABV2KXV0_9BACI</name>
<comment type="caution">
    <text evidence="2">The sequence shown here is derived from an EMBL/GenBank/DDBJ whole genome shotgun (WGS) entry which is preliminary data.</text>
</comment>
<evidence type="ECO:0000313" key="2">
    <source>
        <dbReference type="EMBL" id="MET3684219.1"/>
    </source>
</evidence>